<reference evidence="1 2" key="1">
    <citation type="journal article" date="2022" name="bioRxiv">
        <title>The genome of the oomycete Peronosclerospora sorghi, a cosmopolitan pathogen of maize and sorghum, is inflated with dispersed pseudogenes.</title>
        <authorList>
            <person name="Fletcher K."/>
            <person name="Martin F."/>
            <person name="Isakeit T."/>
            <person name="Cavanaugh K."/>
            <person name="Magill C."/>
            <person name="Michelmore R."/>
        </authorList>
    </citation>
    <scope>NUCLEOTIDE SEQUENCE [LARGE SCALE GENOMIC DNA]</scope>
    <source>
        <strain evidence="1">P6</strain>
    </source>
</reference>
<organism evidence="1 2">
    <name type="scientific">Peronosclerospora sorghi</name>
    <dbReference type="NCBI Taxonomy" id="230839"/>
    <lineage>
        <taxon>Eukaryota</taxon>
        <taxon>Sar</taxon>
        <taxon>Stramenopiles</taxon>
        <taxon>Oomycota</taxon>
        <taxon>Peronosporomycetes</taxon>
        <taxon>Peronosporales</taxon>
        <taxon>Peronosporaceae</taxon>
        <taxon>Peronosclerospora</taxon>
    </lineage>
</organism>
<name>A0ACC0W5X1_9STRA</name>
<dbReference type="EMBL" id="CM047583">
    <property type="protein sequence ID" value="KAI9913513.1"/>
    <property type="molecule type" value="Genomic_DNA"/>
</dbReference>
<evidence type="ECO:0000313" key="2">
    <source>
        <dbReference type="Proteomes" id="UP001163321"/>
    </source>
</evidence>
<keyword evidence="2" id="KW-1185">Reference proteome</keyword>
<evidence type="ECO:0000313" key="1">
    <source>
        <dbReference type="EMBL" id="KAI9913513.1"/>
    </source>
</evidence>
<comment type="caution">
    <text evidence="1">The sequence shown here is derived from an EMBL/GenBank/DDBJ whole genome shotgun (WGS) entry which is preliminary data.</text>
</comment>
<protein>
    <submittedName>
        <fullName evidence="1">Uncharacterized protein</fullName>
    </submittedName>
</protein>
<proteinExistence type="predicted"/>
<sequence>MPRPRVETGDEDWKLTSCGNWLKFLGATELHTDWIRNGNGWKYGANEGEDLAFENELLLRDRNIDKKTVDIICISHKNGNLEREYGTVGCTKFKGHIVLEFKEDLRPKPSWQPMGPAATLGVQIDWLPVESY</sequence>
<gene>
    <name evidence="1" type="ORF">PsorP6_005420</name>
</gene>
<dbReference type="Proteomes" id="UP001163321">
    <property type="component" value="Chromosome 4"/>
</dbReference>
<accession>A0ACC0W5X1</accession>